<dbReference type="GO" id="GO:0005886">
    <property type="term" value="C:plasma membrane"/>
    <property type="evidence" value="ECO:0007669"/>
    <property type="project" value="TreeGrafter"/>
</dbReference>
<dbReference type="UniPathway" id="UPA00017"/>
<feature type="binding site" evidence="12">
    <location>
        <position position="56"/>
    </location>
    <ligand>
        <name>CoA</name>
        <dbReference type="ChEBI" id="CHEBI:57287"/>
    </ligand>
</feature>
<proteinExistence type="inferred from homology"/>
<comment type="caution">
    <text evidence="16">The sequence shown here is derived from an EMBL/GenBank/DDBJ whole genome shotgun (WGS) entry which is preliminary data.</text>
</comment>
<dbReference type="EMBL" id="JTAK01000002">
    <property type="protein sequence ID" value="KHO65824.1"/>
    <property type="molecule type" value="Genomic_DNA"/>
</dbReference>
<evidence type="ECO:0000256" key="5">
    <source>
        <dbReference type="ARBA" id="ARBA00019087"/>
    </source>
</evidence>
<protein>
    <recommendedName>
        <fullName evidence="5">Enterobactin synthase component D</fullName>
    </recommendedName>
    <alternativeName>
        <fullName evidence="8">4'-phosphopantetheinyl transferase EntD</fullName>
    </alternativeName>
    <alternativeName>
        <fullName evidence="9">Enterochelin synthase D</fullName>
    </alternativeName>
</protein>
<evidence type="ECO:0000259" key="15">
    <source>
        <dbReference type="Pfam" id="PF17837"/>
    </source>
</evidence>
<feature type="binding site" evidence="12">
    <location>
        <position position="172"/>
    </location>
    <ligand>
        <name>CoA</name>
        <dbReference type="ChEBI" id="CHEBI:57287"/>
    </ligand>
</feature>
<evidence type="ECO:0000259" key="14">
    <source>
        <dbReference type="Pfam" id="PF01648"/>
    </source>
</evidence>
<feature type="domain" description="4'-phosphopantetheinyl transferase N-terminal" evidence="15">
    <location>
        <begin position="53"/>
        <end position="111"/>
    </location>
</feature>
<comment type="catalytic activity">
    <reaction evidence="11">
        <text>apo-[peptidyl-carrier protein] + CoA = holo-[peptidyl-carrier protein] + adenosine 3',5'-bisphosphate + H(+)</text>
        <dbReference type="Rhea" id="RHEA:46228"/>
        <dbReference type="Rhea" id="RHEA-COMP:11479"/>
        <dbReference type="Rhea" id="RHEA-COMP:11480"/>
        <dbReference type="ChEBI" id="CHEBI:15378"/>
        <dbReference type="ChEBI" id="CHEBI:29999"/>
        <dbReference type="ChEBI" id="CHEBI:57287"/>
        <dbReference type="ChEBI" id="CHEBI:58343"/>
        <dbReference type="ChEBI" id="CHEBI:64479"/>
    </reaction>
</comment>
<dbReference type="InterPro" id="IPR041354">
    <property type="entry name" value="4PPT_N"/>
</dbReference>
<evidence type="ECO:0000256" key="1">
    <source>
        <dbReference type="ARBA" id="ARBA00003937"/>
    </source>
</evidence>
<evidence type="ECO:0000256" key="6">
    <source>
        <dbReference type="ARBA" id="ARBA00022679"/>
    </source>
</evidence>
<comment type="catalytic activity">
    <reaction evidence="10">
        <text>apo-[aryl-carrier protein] + CoA = holo-[aryl-carrier protein] + adenosine 3',5'-bisphosphate + H(+)</text>
        <dbReference type="Rhea" id="RHEA:48404"/>
        <dbReference type="Rhea" id="RHEA-COMP:15903"/>
        <dbReference type="Rhea" id="RHEA-COMP:17557"/>
        <dbReference type="ChEBI" id="CHEBI:15378"/>
        <dbReference type="ChEBI" id="CHEBI:29999"/>
        <dbReference type="ChEBI" id="CHEBI:57287"/>
        <dbReference type="ChEBI" id="CHEBI:58343"/>
        <dbReference type="ChEBI" id="CHEBI:64479"/>
    </reaction>
</comment>
<dbReference type="SUPFAM" id="SSF56214">
    <property type="entry name" value="4'-phosphopantetheinyl transferase"/>
    <property type="match status" value="1"/>
</dbReference>
<evidence type="ECO:0000256" key="8">
    <source>
        <dbReference type="ARBA" id="ARBA00029894"/>
    </source>
</evidence>
<dbReference type="Proteomes" id="UP000030980">
    <property type="component" value="Unassembled WGS sequence"/>
</dbReference>
<comment type="function">
    <text evidence="1">Involved in the biosynthesis of the siderophore enterobactin (enterochelin), which is a macrocyclic trimeric lactone of N-(2,3-dihydroxybenzoyl)-serine. The serine trilactone serves as a scaffolding for the three catechol functionalities that provide hexadentate coordination for the tightly ligated iron(2+) atoms. Plays an essential role in the assembly of the enterobactin by catalyzing the transfer of the 4'-phosphopantetheine (Ppant) moiety from coenzyme A to the apo-domains of both EntB (ArCP domain) and EntF (PCP domain) to yield their holo-forms which make them competent for the activation of 2,3-dihydroxybenzoate (DHB) and L-serine, respectively.</text>
</comment>
<keyword evidence="17" id="KW-1185">Reference proteome</keyword>
<evidence type="ECO:0000256" key="12">
    <source>
        <dbReference type="PIRSR" id="PIRSR603542-1"/>
    </source>
</evidence>
<dbReference type="GO" id="GO:0009239">
    <property type="term" value="P:enterobactin biosynthetic process"/>
    <property type="evidence" value="ECO:0007669"/>
    <property type="project" value="UniProtKB-UniPathway"/>
</dbReference>
<reference evidence="16 17" key="1">
    <citation type="submission" date="2014-11" db="EMBL/GenBank/DDBJ databases">
        <title>Genome sequence of Pseudomonas tuomuerensis JCM 14085.</title>
        <authorList>
            <person name="Shin S.-K."/>
            <person name="Yi H."/>
        </authorList>
    </citation>
    <scope>NUCLEOTIDE SEQUENCE [LARGE SCALE GENOMIC DNA]</scope>
    <source>
        <strain evidence="16 17">JCM 14085</strain>
    </source>
</reference>
<organism evidence="16 17">
    <name type="scientific">Pseudomonas flexibilis</name>
    <dbReference type="NCBI Taxonomy" id="706570"/>
    <lineage>
        <taxon>Bacteria</taxon>
        <taxon>Pseudomonadati</taxon>
        <taxon>Pseudomonadota</taxon>
        <taxon>Gammaproteobacteria</taxon>
        <taxon>Pseudomonadales</taxon>
        <taxon>Pseudomonadaceae</taxon>
        <taxon>Pseudomonas</taxon>
    </lineage>
</organism>
<dbReference type="Pfam" id="PF01648">
    <property type="entry name" value="ACPS"/>
    <property type="match status" value="1"/>
</dbReference>
<dbReference type="GO" id="GO:0009366">
    <property type="term" value="C:enterobactin synthetase complex"/>
    <property type="evidence" value="ECO:0007669"/>
    <property type="project" value="InterPro"/>
</dbReference>
<evidence type="ECO:0000256" key="9">
    <source>
        <dbReference type="ARBA" id="ARBA00031996"/>
    </source>
</evidence>
<dbReference type="PRINTS" id="PR01399">
    <property type="entry name" value="ENTSNTHTASED"/>
</dbReference>
<accession>A0A0B3BYQ4</accession>
<feature type="binding site" evidence="13">
    <location>
        <position position="124"/>
    </location>
    <ligand>
        <name>Mg(2+)</name>
        <dbReference type="ChEBI" id="CHEBI:18420"/>
    </ligand>
</feature>
<feature type="binding site" evidence="13">
    <location>
        <position position="122"/>
    </location>
    <ligand>
        <name>Mg(2+)</name>
        <dbReference type="ChEBI" id="CHEBI:18420"/>
    </ligand>
</feature>
<evidence type="ECO:0000313" key="16">
    <source>
        <dbReference type="EMBL" id="KHO65824.1"/>
    </source>
</evidence>
<feature type="binding site" evidence="12">
    <location>
        <position position="122"/>
    </location>
    <ligand>
        <name>CoA</name>
        <dbReference type="ChEBI" id="CHEBI:57287"/>
    </ligand>
</feature>
<dbReference type="PANTHER" id="PTHR38096:SF1">
    <property type="entry name" value="ENTEROBACTIN SYNTHASE COMPONENT D"/>
    <property type="match status" value="1"/>
</dbReference>
<dbReference type="GO" id="GO:0000287">
    <property type="term" value="F:magnesium ion binding"/>
    <property type="evidence" value="ECO:0007669"/>
    <property type="project" value="InterPro"/>
</dbReference>
<comment type="similarity">
    <text evidence="3">Belongs to the P-Pant transferase superfamily. EntD family.</text>
</comment>
<evidence type="ECO:0000256" key="3">
    <source>
        <dbReference type="ARBA" id="ARBA00008342"/>
    </source>
</evidence>
<keyword evidence="13" id="KW-0479">Metal-binding</keyword>
<sequence>MSDFHPACCAPLREHWPLPIPMPGARLVSTLFQADQLQPGDFVSCAIPGVPGVAKRKCEYLAGRLCARHALHALTGQPGVPAVGEDRAPRWPAGVVGSITHSHGQAAALVASTEHWRGLGIDLERLLSAERSQRLRGEILTAGERQRLEQLEPALHPWLTTLTFSAKESLFKALYPLVGQRFYFQDAELLDWDPAGRLRLGLLRDLGDEWRAGAQLEGQFGTLGEQLLTVVATPASPG</sequence>
<dbReference type="PANTHER" id="PTHR38096">
    <property type="entry name" value="ENTEROBACTIN SYNTHASE COMPONENT D"/>
    <property type="match status" value="1"/>
</dbReference>
<dbReference type="Pfam" id="PF17837">
    <property type="entry name" value="4PPT_N"/>
    <property type="match status" value="1"/>
</dbReference>
<feature type="binding site" evidence="12">
    <location>
        <position position="168"/>
    </location>
    <ligand>
        <name>CoA</name>
        <dbReference type="ChEBI" id="CHEBI:57287"/>
    </ligand>
</feature>
<keyword evidence="13" id="KW-0460">Magnesium</keyword>
<evidence type="ECO:0000256" key="11">
    <source>
        <dbReference type="ARBA" id="ARBA00049191"/>
    </source>
</evidence>
<keyword evidence="6 16" id="KW-0808">Transferase</keyword>
<dbReference type="Gene3D" id="3.90.470.20">
    <property type="entry name" value="4'-phosphopantetheinyl transferase domain"/>
    <property type="match status" value="1"/>
</dbReference>
<evidence type="ECO:0000313" key="17">
    <source>
        <dbReference type="Proteomes" id="UP000030980"/>
    </source>
</evidence>
<dbReference type="OrthoDB" id="8210607at2"/>
<gene>
    <name evidence="16" type="ORF">PT85_07235</name>
</gene>
<evidence type="ECO:0000256" key="10">
    <source>
        <dbReference type="ARBA" id="ARBA00049176"/>
    </source>
</evidence>
<dbReference type="AlphaFoldDB" id="A0A0B3BYQ4"/>
<dbReference type="RefSeq" id="WP_039606286.1">
    <property type="nucleotide sequence ID" value="NZ_FMUP01000001.1"/>
</dbReference>
<dbReference type="InterPro" id="IPR037143">
    <property type="entry name" value="4-PPantetheinyl_Trfase_dom_sf"/>
</dbReference>
<dbReference type="STRING" id="706570.PT85_07235"/>
<evidence type="ECO:0000256" key="13">
    <source>
        <dbReference type="PIRSR" id="PIRSR603542-2"/>
    </source>
</evidence>
<feature type="binding site" evidence="12">
    <location>
        <begin position="100"/>
        <end position="101"/>
    </location>
    <ligand>
        <name>CoA</name>
        <dbReference type="ChEBI" id="CHEBI:57287"/>
    </ligand>
</feature>
<feature type="binding site" evidence="12">
    <location>
        <position position="64"/>
    </location>
    <ligand>
        <name>CoA</name>
        <dbReference type="ChEBI" id="CHEBI:57287"/>
    </ligand>
</feature>
<dbReference type="GO" id="GO:0008897">
    <property type="term" value="F:holo-[acyl-carrier-protein] synthase activity"/>
    <property type="evidence" value="ECO:0007669"/>
    <property type="project" value="InterPro"/>
</dbReference>
<keyword evidence="7" id="KW-0259">Enterobactin biosynthesis</keyword>
<comment type="cofactor">
    <cofactor evidence="13">
        <name>Mg(2+)</name>
        <dbReference type="ChEBI" id="CHEBI:18420"/>
    </cofactor>
</comment>
<feature type="domain" description="4'-phosphopantetheinyl transferase" evidence="14">
    <location>
        <begin position="118"/>
        <end position="214"/>
    </location>
</feature>
<comment type="subunit">
    <text evidence="4">EntB, EntD, EntE, and EntF form a multienzyme complex called enterobactin synthase.</text>
</comment>
<comment type="pathway">
    <text evidence="2">Siderophore biosynthesis; enterobactin biosynthesis.</text>
</comment>
<dbReference type="InterPro" id="IPR003542">
    <property type="entry name" value="Enbac_synth_compD-like"/>
</dbReference>
<evidence type="ECO:0000256" key="4">
    <source>
        <dbReference type="ARBA" id="ARBA00011503"/>
    </source>
</evidence>
<name>A0A0B3BYQ4_9PSED</name>
<dbReference type="InterPro" id="IPR008278">
    <property type="entry name" value="4-PPantetheinyl_Trfase_dom"/>
</dbReference>
<evidence type="ECO:0000256" key="2">
    <source>
        <dbReference type="ARBA" id="ARBA00004993"/>
    </source>
</evidence>
<evidence type="ECO:0000256" key="7">
    <source>
        <dbReference type="ARBA" id="ARBA00023191"/>
    </source>
</evidence>